<dbReference type="InterPro" id="IPR038835">
    <property type="entry name" value="Giardin_beta-like"/>
</dbReference>
<proteinExistence type="inferred from homology"/>
<dbReference type="GO" id="GO:0005200">
    <property type="term" value="F:structural constituent of cytoskeleton"/>
    <property type="evidence" value="ECO:0007669"/>
    <property type="project" value="InterPro"/>
</dbReference>
<feature type="compositionally biased region" description="Polar residues" evidence="8">
    <location>
        <begin position="1"/>
        <end position="15"/>
    </location>
</feature>
<organism evidence="9">
    <name type="scientific">Giardia intestinalis</name>
    <name type="common">Giardia lamblia</name>
    <dbReference type="NCBI Taxonomy" id="5741"/>
    <lineage>
        <taxon>Eukaryota</taxon>
        <taxon>Metamonada</taxon>
        <taxon>Diplomonadida</taxon>
        <taxon>Hexamitidae</taxon>
        <taxon>Giardiinae</taxon>
        <taxon>Giardia</taxon>
    </lineage>
</organism>
<feature type="coiled-coil region" evidence="7">
    <location>
        <begin position="217"/>
        <end position="258"/>
    </location>
</feature>
<evidence type="ECO:0000313" key="14">
    <source>
        <dbReference type="EMBL" id="ABU56107.1"/>
    </source>
</evidence>
<evidence type="ECO:0000256" key="3">
    <source>
        <dbReference type="ARBA" id="ARBA00022490"/>
    </source>
</evidence>
<dbReference type="PANTHER" id="PTHR37027">
    <property type="entry name" value="KDE4"/>
    <property type="match status" value="1"/>
</dbReference>
<evidence type="ECO:0000313" key="12">
    <source>
        <dbReference type="EMBL" id="ABU56100.1"/>
    </source>
</evidence>
<sequence length="273" mass="30964">MSMFTSSTRTLTQTMDKPDDLTRSATETAVKLSNMNQRVSRFHDKMENEIEVRRVDDDTRVKMIKDAIAHLDRLIQTESRKRQASFEDIREEVKKSADNMYLTIKEEIDTMAANFRKSLAEMGDTLNNVETNLQNQIAIHNDAIAALRKEALKSLNDLETGIATENAERKKMYDQLNEKVAEGFARISAAIEKETIARERAVSAATTEALTNTKLVEKCVNEQLENVASEIRAIQEEIDREKAERKEAEDKIVNTLEDVVSKIQGGLSMVTKH</sequence>
<dbReference type="EMBL" id="EU014394">
    <property type="protein sequence ID" value="ABU56107.1"/>
    <property type="molecule type" value="Genomic_DNA"/>
</dbReference>
<dbReference type="EMBL" id="EU014386">
    <property type="protein sequence ID" value="ABU56099.1"/>
    <property type="molecule type" value="Genomic_DNA"/>
</dbReference>
<dbReference type="VEuPathDB" id="GiardiaDB:QR46_3382"/>
<keyword evidence="3" id="KW-0963">Cytoplasm</keyword>
<evidence type="ECO:0000256" key="6">
    <source>
        <dbReference type="ARBA" id="ARBA00023212"/>
    </source>
</evidence>
<dbReference type="EMBL" id="EU014387">
    <property type="protein sequence ID" value="ABU56100.1"/>
    <property type="molecule type" value="Genomic_DNA"/>
</dbReference>
<dbReference type="PANTHER" id="PTHR37027:SF2">
    <property type="entry name" value="CHROMOSOME UNDETERMINED SCAFFOLD_148, WHOLE GENOME SHOTGUN SEQUENCE"/>
    <property type="match status" value="1"/>
</dbReference>
<protein>
    <submittedName>
        <fullName evidence="9">Beta-giardin</fullName>
    </submittedName>
</protein>
<evidence type="ECO:0000256" key="4">
    <source>
        <dbReference type="ARBA" id="ARBA00022701"/>
    </source>
</evidence>
<comment type="similarity">
    <text evidence="2">Belongs to the SF-assemblin family.</text>
</comment>
<dbReference type="GO" id="GO:0005874">
    <property type="term" value="C:microtubule"/>
    <property type="evidence" value="ECO:0007669"/>
    <property type="project" value="UniProtKB-KW"/>
</dbReference>
<feature type="region of interest" description="Disordered" evidence="8">
    <location>
        <begin position="1"/>
        <end position="23"/>
    </location>
</feature>
<dbReference type="EMBL" id="EU014393">
    <property type="protein sequence ID" value="ABU56106.1"/>
    <property type="molecule type" value="Genomic_DNA"/>
</dbReference>
<accession>A7U7Y2</accession>
<reference evidence="9" key="1">
    <citation type="journal article" date="2007" name="Eukaryot. Cell">
        <title>Unusually low levels of genetic variation among Giardia lamblia isolates.</title>
        <authorList>
            <person name="Teodorovic S."/>
            <person name="Braverman J.M."/>
            <person name="Elmendorf H.G."/>
        </authorList>
    </citation>
    <scope>NUCLEOTIDE SEQUENCE</scope>
    <source>
        <strain evidence="9">AB</strain>
        <strain evidence="10">Be2</strain>
        <strain evidence="11">CAT</strain>
        <strain evidence="12">CM</strain>
        <strain evidence="13">N</strain>
        <strain evidence="14">WB</strain>
    </source>
</reference>
<evidence type="ECO:0000256" key="1">
    <source>
        <dbReference type="ARBA" id="ARBA00004245"/>
    </source>
</evidence>
<evidence type="ECO:0000313" key="10">
    <source>
        <dbReference type="EMBL" id="ABU56097.1"/>
    </source>
</evidence>
<evidence type="ECO:0000313" key="13">
    <source>
        <dbReference type="EMBL" id="ABU56106.1"/>
    </source>
</evidence>
<dbReference type="EMBL" id="EU014384">
    <property type="protein sequence ID" value="ABU56097.1"/>
    <property type="molecule type" value="Genomic_DNA"/>
</dbReference>
<dbReference type="VEuPathDB" id="GiardiaDB:DHA2_151428"/>
<comment type="subcellular location">
    <subcellularLocation>
        <location evidence="1">Cytoplasm</location>
        <location evidence="1">Cytoskeleton</location>
    </subcellularLocation>
</comment>
<evidence type="ECO:0000256" key="2">
    <source>
        <dbReference type="ARBA" id="ARBA00005678"/>
    </source>
</evidence>
<keyword evidence="5 7" id="KW-0175">Coiled coil</keyword>
<dbReference type="PRINTS" id="PR01799">
    <property type="entry name" value="SFASSEMBLIN"/>
</dbReference>
<name>A7U7Y2_GIAIN</name>
<evidence type="ECO:0000256" key="7">
    <source>
        <dbReference type="SAM" id="Coils"/>
    </source>
</evidence>
<evidence type="ECO:0000313" key="11">
    <source>
        <dbReference type="EMBL" id="ABU56099.1"/>
    </source>
</evidence>
<evidence type="ECO:0000256" key="8">
    <source>
        <dbReference type="SAM" id="MobiDB-lite"/>
    </source>
</evidence>
<keyword evidence="4" id="KW-0493">Microtubule</keyword>
<dbReference type="InterPro" id="IPR008374">
    <property type="entry name" value="SF_assemblin/giardin_b"/>
</dbReference>
<dbReference type="AlphaFoldDB" id="A7U7Y2"/>
<dbReference type="VEuPathDB" id="GiardiaDB:GL50581_2741"/>
<evidence type="ECO:0000256" key="5">
    <source>
        <dbReference type="ARBA" id="ARBA00023054"/>
    </source>
</evidence>
<evidence type="ECO:0000313" key="9">
    <source>
        <dbReference type="EMBL" id="ABU56094.1"/>
    </source>
</evidence>
<keyword evidence="6" id="KW-0206">Cytoskeleton</keyword>
<dbReference type="VEuPathDB" id="GiardiaDB:GL50803_004812"/>
<dbReference type="EMBL" id="EU014381">
    <property type="protein sequence ID" value="ABU56094.1"/>
    <property type="molecule type" value="Genomic_DNA"/>
</dbReference>
<dbReference type="Pfam" id="PF06705">
    <property type="entry name" value="SF-assemblin"/>
    <property type="match status" value="1"/>
</dbReference>